<evidence type="ECO:0000313" key="3">
    <source>
        <dbReference type="Proteomes" id="UP001499942"/>
    </source>
</evidence>
<dbReference type="Pfam" id="PF13569">
    <property type="entry name" value="DUF4132"/>
    <property type="match status" value="1"/>
</dbReference>
<keyword evidence="3" id="KW-1185">Reference proteome</keyword>
<reference evidence="3" key="1">
    <citation type="journal article" date="2019" name="Int. J. Syst. Evol. Microbiol.">
        <title>The Global Catalogue of Microorganisms (GCM) 10K type strain sequencing project: providing services to taxonomists for standard genome sequencing and annotation.</title>
        <authorList>
            <consortium name="The Broad Institute Genomics Platform"/>
            <consortium name="The Broad Institute Genome Sequencing Center for Infectious Disease"/>
            <person name="Wu L."/>
            <person name="Ma J."/>
        </authorList>
    </citation>
    <scope>NUCLEOTIDE SEQUENCE [LARGE SCALE GENOMIC DNA]</scope>
    <source>
        <strain evidence="3">JCM 5062</strain>
    </source>
</reference>
<dbReference type="EMBL" id="BAAASR010000018">
    <property type="protein sequence ID" value="GAA2498584.1"/>
    <property type="molecule type" value="Genomic_DNA"/>
</dbReference>
<organism evidence="2 3">
    <name type="scientific">Streptomyces gobitricini</name>
    <dbReference type="NCBI Taxonomy" id="68211"/>
    <lineage>
        <taxon>Bacteria</taxon>
        <taxon>Bacillati</taxon>
        <taxon>Actinomycetota</taxon>
        <taxon>Actinomycetes</taxon>
        <taxon>Kitasatosporales</taxon>
        <taxon>Streptomycetaceae</taxon>
        <taxon>Streptomyces</taxon>
    </lineage>
</organism>
<proteinExistence type="predicted"/>
<evidence type="ECO:0000259" key="1">
    <source>
        <dbReference type="Pfam" id="PF13569"/>
    </source>
</evidence>
<feature type="domain" description="DUF4132" evidence="1">
    <location>
        <begin position="39"/>
        <end position="227"/>
    </location>
</feature>
<accession>A0ABP5ZKN7</accession>
<dbReference type="InterPro" id="IPR025406">
    <property type="entry name" value="DUF4132"/>
</dbReference>
<sequence length="1186" mass="127167">MEWVAVEDMGDGSARAAYEVALDAYAEPRPALVCRNVAGRILKKVPERVRKSGEAEALQALADWLADHASHARSEAERWMTRSLPLPARLLHAVWPDPYWQRVLRHVVIAPYRPDGSADVSRAGLLVGAGPEAERGRGLRVVSPEGELVLDEPLVTIPHPVFLDPDGRGLLERWRSLLDAHGGEQGVEQLHRTVWWRPRAAPAMRHGWRGVDAFDGAEFDSGAAFERAVSRFGGRIRGETACFDVYAGRTRHSMRIDLRWQGPMSGTHMNDVYWGSRGRTREGAGAFDDIPLIAWSEGMRTVAHLYDARDGGYGRGERPDASAAYQRFLVRCAENAPSAGRCDRDGATAPTGTAPGGWEDAELLDAGGVAPGAPLVATDGEDVLTVCRYAWAALDEGDRIVRLVPRRAAGAEDTVARVLGLVPVPEDGAGRETVGRVRTAPLGFLARVCRAEPADAHRAVGLLKQLRACAVAAVTKPGRAAKALEAAVAPLEKRSPRLATAALEEGARIIAEAGSPAMAQPLFARAREVENHSGVAIDEDALIESLVECAARGAVSKRALADHRDALLRRLPAPRAAHHHRRLVLSWHRAGLASRPEFARVLLDFAGGTAPVDDEHRALLCGLLAHGGMDDATTEVWDGWAPVLSALLSEGGVAHEDLLTLTAAPAGGGRVALAEAAAGWVRLLRGTGTAALLTGAESAGASGATGGRAGAAVDMEALRAWLDRFGRRYRGLRPPVEGLGDLLEGIGARLRAEGADYRALPALRMPDSRASARDRCIDLGLLDALLAAGVPVRDDGTEPLGFLGWLGRAKGDDLPHVTRDTRFAPRLLAALSDPPVTLSIGYRPPHPLAQDTGRVRALTARPALRAFAVGFLRAHGRRAFEGGVLPLHTALRDLEPFAVPAARRHVAEEMEHLLAVDPAVALARTLRAGVPDELGLPDEGQWQKGDWAEMRDGGDALLLAGSGRAVAVGYDGVRALWEDEAYDHRTPWHTGLRWDGGAFVTIPYDGVRRVRSQAEPAEREAVVFPGDDRPRTVHRVVGGSQERGELRDPDGTVIAAWALTGHGVSGPRKGRWTAGSPFALPPGWWHLLRPRDEAGSARLRTVDTATAEELLAAVGPETRASVRQLADARSWARGVFDTTERVWSELGGAIRGALPEVTDDRLVDGLAGVLWSAVECQEVRARLHGA</sequence>
<comment type="caution">
    <text evidence="2">The sequence shown here is derived from an EMBL/GenBank/DDBJ whole genome shotgun (WGS) entry which is preliminary data.</text>
</comment>
<name>A0ABP5ZKN7_9ACTN</name>
<gene>
    <name evidence="2" type="ORF">GCM10010393_33540</name>
</gene>
<dbReference type="RefSeq" id="WP_344361777.1">
    <property type="nucleotide sequence ID" value="NZ_BAAASR010000018.1"/>
</dbReference>
<evidence type="ECO:0000313" key="2">
    <source>
        <dbReference type="EMBL" id="GAA2498584.1"/>
    </source>
</evidence>
<dbReference type="Proteomes" id="UP001499942">
    <property type="component" value="Unassembled WGS sequence"/>
</dbReference>
<protein>
    <recommendedName>
        <fullName evidence="1">DUF4132 domain-containing protein</fullName>
    </recommendedName>
</protein>